<dbReference type="RefSeq" id="XP_044663105.1">
    <property type="nucleotide sequence ID" value="XM_044807170.1"/>
</dbReference>
<dbReference type="SUPFAM" id="SSF82199">
    <property type="entry name" value="SET domain"/>
    <property type="match status" value="1"/>
</dbReference>
<feature type="domain" description="SET" evidence="2">
    <location>
        <begin position="86"/>
        <end position="229"/>
    </location>
</feature>
<protein>
    <recommendedName>
        <fullName evidence="2">SET domain-containing protein</fullName>
    </recommendedName>
</protein>
<dbReference type="InterPro" id="IPR001214">
    <property type="entry name" value="SET_dom"/>
</dbReference>
<dbReference type="OrthoDB" id="5792673at2759"/>
<proteinExistence type="predicted"/>
<dbReference type="AlphaFoldDB" id="A0A9P3FI98"/>
<name>A0A9P3FI98_9PEZI</name>
<dbReference type="Proteomes" id="UP000825890">
    <property type="component" value="Unassembled WGS sequence"/>
</dbReference>
<dbReference type="GeneID" id="68297246"/>
<comment type="caution">
    <text evidence="3">The sequence shown here is derived from an EMBL/GenBank/DDBJ whole genome shotgun (WGS) entry which is preliminary data.</text>
</comment>
<organism evidence="3 4">
    <name type="scientific">Cercospora kikuchii</name>
    <dbReference type="NCBI Taxonomy" id="84275"/>
    <lineage>
        <taxon>Eukaryota</taxon>
        <taxon>Fungi</taxon>
        <taxon>Dikarya</taxon>
        <taxon>Ascomycota</taxon>
        <taxon>Pezizomycotina</taxon>
        <taxon>Dothideomycetes</taxon>
        <taxon>Dothideomycetidae</taxon>
        <taxon>Mycosphaerellales</taxon>
        <taxon>Mycosphaerellaceae</taxon>
        <taxon>Cercospora</taxon>
    </lineage>
</organism>
<evidence type="ECO:0000313" key="4">
    <source>
        <dbReference type="Proteomes" id="UP000825890"/>
    </source>
</evidence>
<feature type="compositionally biased region" description="Polar residues" evidence="1">
    <location>
        <begin position="12"/>
        <end position="32"/>
    </location>
</feature>
<gene>
    <name evidence="3" type="ORF">CKM354_001167100</name>
</gene>
<dbReference type="Gene3D" id="2.170.270.10">
    <property type="entry name" value="SET domain"/>
    <property type="match status" value="1"/>
</dbReference>
<accession>A0A9P3FI98</accession>
<keyword evidence="4" id="KW-1185">Reference proteome</keyword>
<sequence>MGGKPKFKPSAKPNNTIKQDLLSKTTTASTGDTIPDNWPTDIKFLTDHSYTPAALELQPKLSRAPSDNSSDPWSKVPSNLIHTITPHIQITTITSATHPACGQRGLFAASDLPPDSFILLYLGLVHTNSLSDTDPHSDYDLSLDREIGLSVDASTMGNESRCANDYRGVAERPNAEFRDCYVQVPSEKRADGVRWERRVGIFVLSAGKVGNAKRRRGILKGEEVLVSYGKGFWEGRQLLGMFRKDDEMATTATLALEH</sequence>
<evidence type="ECO:0000256" key="1">
    <source>
        <dbReference type="SAM" id="MobiDB-lite"/>
    </source>
</evidence>
<dbReference type="InterPro" id="IPR046341">
    <property type="entry name" value="SET_dom_sf"/>
</dbReference>
<dbReference type="EMBL" id="BOLY01000008">
    <property type="protein sequence ID" value="GIZ48618.1"/>
    <property type="molecule type" value="Genomic_DNA"/>
</dbReference>
<reference evidence="3 4" key="1">
    <citation type="submission" date="2021-01" db="EMBL/GenBank/DDBJ databases">
        <title>Cercospora kikuchii MAFF 305040 whole genome shotgun sequence.</title>
        <authorList>
            <person name="Kashiwa T."/>
            <person name="Suzuki T."/>
        </authorList>
    </citation>
    <scope>NUCLEOTIDE SEQUENCE [LARGE SCALE GENOMIC DNA]</scope>
    <source>
        <strain evidence="3 4">MAFF 305040</strain>
    </source>
</reference>
<feature type="region of interest" description="Disordered" evidence="1">
    <location>
        <begin position="1"/>
        <end position="34"/>
    </location>
</feature>
<evidence type="ECO:0000259" key="2">
    <source>
        <dbReference type="PROSITE" id="PS50280"/>
    </source>
</evidence>
<dbReference type="PROSITE" id="PS50280">
    <property type="entry name" value="SET"/>
    <property type="match status" value="1"/>
</dbReference>
<evidence type="ECO:0000313" key="3">
    <source>
        <dbReference type="EMBL" id="GIZ48618.1"/>
    </source>
</evidence>